<dbReference type="NCBIfam" id="TIGR03440">
    <property type="entry name" value="egtB_TIGR03440"/>
    <property type="match status" value="1"/>
</dbReference>
<dbReference type="Pfam" id="PF12867">
    <property type="entry name" value="DinB_2"/>
    <property type="match status" value="1"/>
</dbReference>
<dbReference type="InterPro" id="IPR005532">
    <property type="entry name" value="SUMF_dom"/>
</dbReference>
<dbReference type="InterPro" id="IPR051043">
    <property type="entry name" value="Sulfatase_Mod_Factor_Kinase"/>
</dbReference>
<evidence type="ECO:0000259" key="4">
    <source>
        <dbReference type="Pfam" id="PF03781"/>
    </source>
</evidence>
<dbReference type="PANTHER" id="PTHR23150:SF36">
    <property type="entry name" value="HERCYNINE OXYGENASE"/>
    <property type="match status" value="1"/>
</dbReference>
<evidence type="ECO:0000256" key="1">
    <source>
        <dbReference type="ARBA" id="ARBA00023002"/>
    </source>
</evidence>
<dbReference type="Proteomes" id="UP001062165">
    <property type="component" value="Chromosome"/>
</dbReference>
<evidence type="ECO:0000259" key="5">
    <source>
        <dbReference type="Pfam" id="PF12867"/>
    </source>
</evidence>
<comment type="pathway">
    <text evidence="3">Amino-acid biosynthesis; ergothioneine biosynthesis.</text>
</comment>
<evidence type="ECO:0000256" key="2">
    <source>
        <dbReference type="ARBA" id="ARBA00023004"/>
    </source>
</evidence>
<name>A0ABY6D5B2_9BACT</name>
<accession>A0ABY6D5B2</accession>
<organism evidence="6 7">
    <name type="scientific">Reichenbachiella carrageenanivorans</name>
    <dbReference type="NCBI Taxonomy" id="2979869"/>
    <lineage>
        <taxon>Bacteria</taxon>
        <taxon>Pseudomonadati</taxon>
        <taxon>Bacteroidota</taxon>
        <taxon>Cytophagia</taxon>
        <taxon>Cytophagales</taxon>
        <taxon>Reichenbachiellaceae</taxon>
        <taxon>Reichenbachiella</taxon>
    </lineage>
</organism>
<reference evidence="6" key="1">
    <citation type="submission" date="2022-10" db="EMBL/GenBank/DDBJ databases">
        <title>Comparative genomics and taxonomic characterization of three novel marine species of genus Reichenbachiella exhibiting antioxidant and polysaccharide degradation activities.</title>
        <authorList>
            <person name="Muhammad N."/>
            <person name="Lee Y.-J."/>
            <person name="Ko J."/>
            <person name="Kim S.-G."/>
        </authorList>
    </citation>
    <scope>NUCLEOTIDE SEQUENCE</scope>
    <source>
        <strain evidence="6">Wsw4-B4</strain>
    </source>
</reference>
<dbReference type="PANTHER" id="PTHR23150">
    <property type="entry name" value="SULFATASE MODIFYING FACTOR 1, 2"/>
    <property type="match status" value="1"/>
</dbReference>
<feature type="domain" description="Sulfatase-modifying factor enzyme-like" evidence="4">
    <location>
        <begin position="347"/>
        <end position="425"/>
    </location>
</feature>
<dbReference type="SUPFAM" id="SSF56436">
    <property type="entry name" value="C-type lectin-like"/>
    <property type="match status" value="1"/>
</dbReference>
<dbReference type="InterPro" id="IPR017806">
    <property type="entry name" value="EgtB"/>
</dbReference>
<sequence length="427" mass="50181">MSTVTYSKPPDSSLSYFKEKYQRVRNQSLRLCAPLEKEDMVVQPVVDVSPPKWHLGHTTWFFEKMILETHAKNYQVYHPEFNFVFNSYYESIGKRVLRTDRGNLTRPTTEEIYKYRAYVDEQMLAFLNTTTDLNPEIANLLELGLQHEQQHQELLVYDIKYILGNNPLFPAYTPKETIPTTESRPLVFLPISAGNYTIGHQQEGFCFDNELGVHQVYLHDYEVGDRLITNGEYLEFIEAGGYQDFRHWYMEGWAWVQENKETAPMHWHQIDNEWHQYTFFGLQKLNLHEPVTHVSHYEAAAFAQWKGMRLPTEFEWEVACRTHEATIHPEANFIENAALSTLGATEGHYQFYGDVWEWTNSAYLPYPFFKTKEGAIGEYNGKFMINQMVLKGGSFATPKDHVRSSYRNFFHPQLKWHFTGIRLAKHV</sequence>
<dbReference type="InterPro" id="IPR016187">
    <property type="entry name" value="CTDL_fold"/>
</dbReference>
<feature type="domain" description="DinB-like" evidence="5">
    <location>
        <begin position="21"/>
        <end position="154"/>
    </location>
</feature>
<dbReference type="InterPro" id="IPR024775">
    <property type="entry name" value="DinB-like"/>
</dbReference>
<dbReference type="EMBL" id="CP106735">
    <property type="protein sequence ID" value="UXX81357.1"/>
    <property type="molecule type" value="Genomic_DNA"/>
</dbReference>
<evidence type="ECO:0000313" key="7">
    <source>
        <dbReference type="Proteomes" id="UP001062165"/>
    </source>
</evidence>
<evidence type="ECO:0000256" key="3">
    <source>
        <dbReference type="ARBA" id="ARBA00037882"/>
    </source>
</evidence>
<keyword evidence="2" id="KW-0408">Iron</keyword>
<evidence type="ECO:0000313" key="6">
    <source>
        <dbReference type="EMBL" id="UXX81357.1"/>
    </source>
</evidence>
<proteinExistence type="predicted"/>
<dbReference type="InterPro" id="IPR042095">
    <property type="entry name" value="SUMF_sf"/>
</dbReference>
<dbReference type="Gene3D" id="3.90.1580.10">
    <property type="entry name" value="paralog of FGE (formylglycine-generating enzyme)"/>
    <property type="match status" value="1"/>
</dbReference>
<keyword evidence="1" id="KW-0560">Oxidoreductase</keyword>
<gene>
    <name evidence="6" type="primary">egtB</name>
    <name evidence="6" type="ORF">N7E81_11370</name>
</gene>
<keyword evidence="7" id="KW-1185">Reference proteome</keyword>
<dbReference type="Pfam" id="PF03781">
    <property type="entry name" value="FGE-sulfatase"/>
    <property type="match status" value="2"/>
</dbReference>
<feature type="domain" description="Sulfatase-modifying factor enzyme-like" evidence="4">
    <location>
        <begin position="189"/>
        <end position="324"/>
    </location>
</feature>
<protein>
    <submittedName>
        <fullName evidence="6">Ergothioneine biosynthesis protein EgtB</fullName>
    </submittedName>
</protein>